<dbReference type="AlphaFoldDB" id="A0A0F9IXW7"/>
<sequence length="69" mass="8070">MFNRFRKHSFDLDNTTIIKTMIKPAIWTGEGDIEFIYTQFHCIRCDKTFLLDGCEVNDLPRSMSHGCNP</sequence>
<gene>
    <name evidence="1" type="ORF">LCGC14_1823710</name>
</gene>
<dbReference type="EMBL" id="LAZR01017903">
    <property type="protein sequence ID" value="KKL98510.1"/>
    <property type="molecule type" value="Genomic_DNA"/>
</dbReference>
<accession>A0A0F9IXW7</accession>
<organism evidence="1">
    <name type="scientific">marine sediment metagenome</name>
    <dbReference type="NCBI Taxonomy" id="412755"/>
    <lineage>
        <taxon>unclassified sequences</taxon>
        <taxon>metagenomes</taxon>
        <taxon>ecological metagenomes</taxon>
    </lineage>
</organism>
<reference evidence="1" key="1">
    <citation type="journal article" date="2015" name="Nature">
        <title>Complex archaea that bridge the gap between prokaryotes and eukaryotes.</title>
        <authorList>
            <person name="Spang A."/>
            <person name="Saw J.H."/>
            <person name="Jorgensen S.L."/>
            <person name="Zaremba-Niedzwiedzka K."/>
            <person name="Martijn J."/>
            <person name="Lind A.E."/>
            <person name="van Eijk R."/>
            <person name="Schleper C."/>
            <person name="Guy L."/>
            <person name="Ettema T.J."/>
        </authorList>
    </citation>
    <scope>NUCLEOTIDE SEQUENCE</scope>
</reference>
<name>A0A0F9IXW7_9ZZZZ</name>
<evidence type="ECO:0000313" key="1">
    <source>
        <dbReference type="EMBL" id="KKL98510.1"/>
    </source>
</evidence>
<protein>
    <submittedName>
        <fullName evidence="1">Uncharacterized protein</fullName>
    </submittedName>
</protein>
<comment type="caution">
    <text evidence="1">The sequence shown here is derived from an EMBL/GenBank/DDBJ whole genome shotgun (WGS) entry which is preliminary data.</text>
</comment>
<proteinExistence type="predicted"/>